<feature type="region of interest" description="Disordered" evidence="1">
    <location>
        <begin position="1"/>
        <end position="90"/>
    </location>
</feature>
<organism evidence="2 3">
    <name type="scientific">Lithospermum erythrorhizon</name>
    <name type="common">Purple gromwell</name>
    <name type="synonym">Lithospermum officinale var. erythrorhizon</name>
    <dbReference type="NCBI Taxonomy" id="34254"/>
    <lineage>
        <taxon>Eukaryota</taxon>
        <taxon>Viridiplantae</taxon>
        <taxon>Streptophyta</taxon>
        <taxon>Embryophyta</taxon>
        <taxon>Tracheophyta</taxon>
        <taxon>Spermatophyta</taxon>
        <taxon>Magnoliopsida</taxon>
        <taxon>eudicotyledons</taxon>
        <taxon>Gunneridae</taxon>
        <taxon>Pentapetalae</taxon>
        <taxon>asterids</taxon>
        <taxon>lamiids</taxon>
        <taxon>Boraginales</taxon>
        <taxon>Boraginaceae</taxon>
        <taxon>Boraginoideae</taxon>
        <taxon>Lithospermeae</taxon>
        <taxon>Lithospermum</taxon>
    </lineage>
</organism>
<gene>
    <name evidence="2" type="ORF">LIER_02581</name>
</gene>
<sequence length="249" mass="28123">MSTSESKPIKKEIEDDDDDKPIGSRNRNVPIPKNAKLKKELNKPKKEDSDDDFDNKPINTKSSTKPNKVPVKKNDKEDVKKKKGGKEAEVATVKKEKKVYDLPGQKRDPPEERDSLRIFYESLYEQVPTSEMAAVWMMESGLLPRDKAAKVFERKQKKAQQQKLGSPMKSVVTVKKGDSVTVKKKTSTPVSKLKKETPQTKKTPPTKVASQQSNKRKIQESSSSEESSESDSDNEVIAAPKNRKKQRLD</sequence>
<evidence type="ECO:0000256" key="1">
    <source>
        <dbReference type="SAM" id="MobiDB-lite"/>
    </source>
</evidence>
<dbReference type="AlphaFoldDB" id="A0AAV3NQE1"/>
<feature type="compositionally biased region" description="Basic and acidic residues" evidence="1">
    <location>
        <begin position="37"/>
        <end position="48"/>
    </location>
</feature>
<comment type="caution">
    <text evidence="2">The sequence shown here is derived from an EMBL/GenBank/DDBJ whole genome shotgun (WGS) entry which is preliminary data.</text>
</comment>
<keyword evidence="3" id="KW-1185">Reference proteome</keyword>
<reference evidence="2 3" key="1">
    <citation type="submission" date="2024-01" db="EMBL/GenBank/DDBJ databases">
        <title>The complete chloroplast genome sequence of Lithospermum erythrorhizon: insights into the phylogenetic relationship among Boraginaceae species and the maternal lineages of purple gromwells.</title>
        <authorList>
            <person name="Okada T."/>
            <person name="Watanabe K."/>
        </authorList>
    </citation>
    <scope>NUCLEOTIDE SEQUENCE [LARGE SCALE GENOMIC DNA]</scope>
</reference>
<feature type="region of interest" description="Disordered" evidence="1">
    <location>
        <begin position="152"/>
        <end position="249"/>
    </location>
</feature>
<protein>
    <submittedName>
        <fullName evidence="2">Uncharacterized protein</fullName>
    </submittedName>
</protein>
<feature type="compositionally biased region" description="Basic and acidic residues" evidence="1">
    <location>
        <begin position="72"/>
        <end position="90"/>
    </location>
</feature>
<accession>A0AAV3NQE1</accession>
<dbReference type="PANTHER" id="PTHR33828">
    <property type="entry name" value="OS05G0596200 PROTEIN"/>
    <property type="match status" value="1"/>
</dbReference>
<name>A0AAV3NQE1_LITER</name>
<dbReference type="Proteomes" id="UP001454036">
    <property type="component" value="Unassembled WGS sequence"/>
</dbReference>
<dbReference type="PANTHER" id="PTHR33828:SF2">
    <property type="entry name" value="NUCLEOLIN"/>
    <property type="match status" value="1"/>
</dbReference>
<evidence type="ECO:0000313" key="3">
    <source>
        <dbReference type="Proteomes" id="UP001454036"/>
    </source>
</evidence>
<proteinExistence type="predicted"/>
<evidence type="ECO:0000313" key="2">
    <source>
        <dbReference type="EMBL" id="GAA0141439.1"/>
    </source>
</evidence>
<dbReference type="EMBL" id="BAABME010000285">
    <property type="protein sequence ID" value="GAA0141439.1"/>
    <property type="molecule type" value="Genomic_DNA"/>
</dbReference>